<gene>
    <name evidence="2" type="ORF">K529_011185</name>
</gene>
<dbReference type="AlphaFoldDB" id="A0A1B1A3Z3"/>
<protein>
    <submittedName>
        <fullName evidence="2">Flp pilus assembly protein CpaB</fullName>
    </submittedName>
</protein>
<evidence type="ECO:0000259" key="1">
    <source>
        <dbReference type="SMART" id="SM00858"/>
    </source>
</evidence>
<dbReference type="InterPro" id="IPR013974">
    <property type="entry name" value="SAF"/>
</dbReference>
<dbReference type="CDD" id="cd11614">
    <property type="entry name" value="SAF_CpaB_FlgA_like"/>
    <property type="match status" value="1"/>
</dbReference>
<feature type="domain" description="SAF" evidence="1">
    <location>
        <begin position="48"/>
        <end position="117"/>
    </location>
</feature>
<dbReference type="GeneID" id="28250403"/>
<dbReference type="KEGG" id="rmb:K529_011185"/>
<evidence type="ECO:0000313" key="3">
    <source>
        <dbReference type="Proteomes" id="UP000013243"/>
    </source>
</evidence>
<evidence type="ECO:0000313" key="2">
    <source>
        <dbReference type="EMBL" id="ANP41330.1"/>
    </source>
</evidence>
<dbReference type="Proteomes" id="UP000013243">
    <property type="component" value="Chromosome"/>
</dbReference>
<sequence>MRAVFGLVLVVGVALAGGAVMMAKNYIEAYQNALAHERSNREAAVPTVNVFVANKTLTYGEELTKENVRAVAWPENALPEGIFSEESDLFPSDSPKDARYVLRTMEKNEPLLAVKITAPGEDAGITSRLEKGMRAFAIRVDVASGVSGFLRPGDRVDVYWSGQPPARSGQERSGEVTRLIQSNIELIAVDQMSGGDFSSAIIARTVTVKAQPEEVARLAQAQSTGRLSLALVGAQDDTIASLVEVDQRSLFGLGDVEAPEPVKENRVCTIRNRRGAEVIEIPIPCTD</sequence>
<organism evidence="2 3">
    <name type="scientific">Tritonibacter mobilis F1926</name>
    <dbReference type="NCBI Taxonomy" id="1265309"/>
    <lineage>
        <taxon>Bacteria</taxon>
        <taxon>Pseudomonadati</taxon>
        <taxon>Pseudomonadota</taxon>
        <taxon>Alphaproteobacteria</taxon>
        <taxon>Rhodobacterales</taxon>
        <taxon>Paracoccaceae</taxon>
        <taxon>Tritonibacter</taxon>
    </lineage>
</organism>
<dbReference type="NCBIfam" id="TIGR03177">
    <property type="entry name" value="pilus_cpaB"/>
    <property type="match status" value="1"/>
</dbReference>
<dbReference type="STRING" id="1265309.K529_011185"/>
<dbReference type="RefSeq" id="WP_005607460.1">
    <property type="nucleotide sequence ID" value="NZ_CP015230.1"/>
</dbReference>
<proteinExistence type="predicted"/>
<dbReference type="Pfam" id="PF16976">
    <property type="entry name" value="RcpC"/>
    <property type="match status" value="1"/>
</dbReference>
<dbReference type="Pfam" id="PF08666">
    <property type="entry name" value="SAF"/>
    <property type="match status" value="1"/>
</dbReference>
<accession>A0A1B1A3Z3</accession>
<dbReference type="OrthoDB" id="163768at2"/>
<dbReference type="InterPro" id="IPR017592">
    <property type="entry name" value="Pilus_assmbl_Flp-typ_CpaB"/>
</dbReference>
<dbReference type="SMART" id="SM00858">
    <property type="entry name" value="SAF"/>
    <property type="match status" value="1"/>
</dbReference>
<dbReference type="EMBL" id="CP015230">
    <property type="protein sequence ID" value="ANP41330.1"/>
    <property type="molecule type" value="Genomic_DNA"/>
</dbReference>
<dbReference type="InterPro" id="IPR031571">
    <property type="entry name" value="RcpC_dom"/>
</dbReference>
<reference evidence="2 3" key="1">
    <citation type="journal article" date="2016" name="ISME J.">
        <title>Global occurrence and heterogeneity of the Roseobacter-clade species Ruegeria mobilis.</title>
        <authorList>
            <person name="Sonnenschein E."/>
            <person name="Gram L."/>
        </authorList>
    </citation>
    <scope>NUCLEOTIDE SEQUENCE [LARGE SCALE GENOMIC DNA]</scope>
    <source>
        <strain evidence="2 3">F1926</strain>
    </source>
</reference>
<name>A0A1B1A3Z3_9RHOB</name>